<protein>
    <submittedName>
        <fullName evidence="4">FGFR1 oncogene partner 2</fullName>
    </submittedName>
</protein>
<dbReference type="InterPro" id="IPR008555">
    <property type="entry name" value="SIKE"/>
</dbReference>
<reference evidence="4 5" key="1">
    <citation type="journal article" date="2018" name="Sci. Rep.">
        <title>Genomic signatures of local adaptation to the degree of environmental predictability in rotifers.</title>
        <authorList>
            <person name="Franch-Gras L."/>
            <person name="Hahn C."/>
            <person name="Garcia-Roger E.M."/>
            <person name="Carmona M.J."/>
            <person name="Serra M."/>
            <person name="Gomez A."/>
        </authorList>
    </citation>
    <scope>NUCLEOTIDE SEQUENCE [LARGE SCALE GENOMIC DNA]</scope>
    <source>
        <strain evidence="4">HYR1</strain>
    </source>
</reference>
<evidence type="ECO:0000256" key="3">
    <source>
        <dbReference type="SAM" id="Coils"/>
    </source>
</evidence>
<feature type="coiled-coil region" evidence="3">
    <location>
        <begin position="36"/>
        <end position="117"/>
    </location>
</feature>
<dbReference type="PANTHER" id="PTHR12186:SF2">
    <property type="entry name" value="FGFR1 ONCOGENE PARTNER 2 HOMOLOG"/>
    <property type="match status" value="1"/>
</dbReference>
<evidence type="ECO:0000313" key="4">
    <source>
        <dbReference type="EMBL" id="RNA15806.1"/>
    </source>
</evidence>
<evidence type="ECO:0000313" key="5">
    <source>
        <dbReference type="Proteomes" id="UP000276133"/>
    </source>
</evidence>
<dbReference type="EMBL" id="REGN01004884">
    <property type="protein sequence ID" value="RNA15806.1"/>
    <property type="molecule type" value="Genomic_DNA"/>
</dbReference>
<proteinExistence type="inferred from homology"/>
<dbReference type="STRING" id="10195.A0A3M7QWR6"/>
<accession>A0A3M7QWR6</accession>
<evidence type="ECO:0000256" key="1">
    <source>
        <dbReference type="ARBA" id="ARBA00005537"/>
    </source>
</evidence>
<sequence length="192" mass="22154">MSVSMGQLVNDAKELVMRLKEREKNVDQVVVQSNALAKKVDAIQQLENEFINLNEKGNHRSKVDVLSSIQKENKVIKLLQQENEELKESLKEHQSVLEFIMAKYREQMLKLVQLKREQELCESVFKSALSQTLQDKISQISEMTEVMQKSIEMDDKNANAYEERLTMLEIENQGLKELLKIKNIYGVNAGAE</sequence>
<dbReference type="Proteomes" id="UP000276133">
    <property type="component" value="Unassembled WGS sequence"/>
</dbReference>
<evidence type="ECO:0000256" key="2">
    <source>
        <dbReference type="ARBA" id="ARBA00023054"/>
    </source>
</evidence>
<comment type="caution">
    <text evidence="4">The sequence shown here is derived from an EMBL/GenBank/DDBJ whole genome shotgun (WGS) entry which is preliminary data.</text>
</comment>
<gene>
    <name evidence="4" type="ORF">BpHYR1_018334</name>
</gene>
<keyword evidence="5" id="KW-1185">Reference proteome</keyword>
<organism evidence="4 5">
    <name type="scientific">Brachionus plicatilis</name>
    <name type="common">Marine rotifer</name>
    <name type="synonym">Brachionus muelleri</name>
    <dbReference type="NCBI Taxonomy" id="10195"/>
    <lineage>
        <taxon>Eukaryota</taxon>
        <taxon>Metazoa</taxon>
        <taxon>Spiralia</taxon>
        <taxon>Gnathifera</taxon>
        <taxon>Rotifera</taxon>
        <taxon>Eurotatoria</taxon>
        <taxon>Monogononta</taxon>
        <taxon>Pseudotrocha</taxon>
        <taxon>Ploima</taxon>
        <taxon>Brachionidae</taxon>
        <taxon>Brachionus</taxon>
    </lineage>
</organism>
<keyword evidence="2 3" id="KW-0175">Coiled coil</keyword>
<dbReference type="Pfam" id="PF05769">
    <property type="entry name" value="SIKE"/>
    <property type="match status" value="1"/>
</dbReference>
<dbReference type="OrthoDB" id="21214at2759"/>
<dbReference type="AlphaFoldDB" id="A0A3M7QWR6"/>
<dbReference type="PANTHER" id="PTHR12186">
    <property type="entry name" value="SIKE FAMILY MEMBER"/>
    <property type="match status" value="1"/>
</dbReference>
<name>A0A3M7QWR6_BRAPC</name>
<feature type="coiled-coil region" evidence="3">
    <location>
        <begin position="151"/>
        <end position="178"/>
    </location>
</feature>
<comment type="similarity">
    <text evidence="1">Belongs to the SIKE family.</text>
</comment>